<evidence type="ECO:0000313" key="2">
    <source>
        <dbReference type="EMBL" id="PMD21384.1"/>
    </source>
</evidence>
<reference evidence="2 3" key="1">
    <citation type="submission" date="2016-05" db="EMBL/GenBank/DDBJ databases">
        <title>A degradative enzymes factory behind the ericoid mycorrhizal symbiosis.</title>
        <authorList>
            <consortium name="DOE Joint Genome Institute"/>
            <person name="Martino E."/>
            <person name="Morin E."/>
            <person name="Grelet G."/>
            <person name="Kuo A."/>
            <person name="Kohler A."/>
            <person name="Daghino S."/>
            <person name="Barry K."/>
            <person name="Choi C."/>
            <person name="Cichocki N."/>
            <person name="Clum A."/>
            <person name="Copeland A."/>
            <person name="Hainaut M."/>
            <person name="Haridas S."/>
            <person name="Labutti K."/>
            <person name="Lindquist E."/>
            <person name="Lipzen A."/>
            <person name="Khouja H.-R."/>
            <person name="Murat C."/>
            <person name="Ohm R."/>
            <person name="Olson A."/>
            <person name="Spatafora J."/>
            <person name="Veneault-Fourrey C."/>
            <person name="Henrissat B."/>
            <person name="Grigoriev I."/>
            <person name="Martin F."/>
            <person name="Perotto S."/>
        </authorList>
    </citation>
    <scope>NUCLEOTIDE SEQUENCE [LARGE SCALE GENOMIC DNA]</scope>
    <source>
        <strain evidence="2 3">UAMH 7357</strain>
    </source>
</reference>
<evidence type="ECO:0000256" key="1">
    <source>
        <dbReference type="SAM" id="MobiDB-lite"/>
    </source>
</evidence>
<dbReference type="EMBL" id="KZ613481">
    <property type="protein sequence ID" value="PMD21384.1"/>
    <property type="molecule type" value="Genomic_DNA"/>
</dbReference>
<proteinExistence type="predicted"/>
<keyword evidence="3" id="KW-1185">Reference proteome</keyword>
<sequence length="165" mass="18823">MNMDTKIPTTSTPIVLDHPIQNLQTTVLQLTEQVKQLQRELGVQIGKFNERVRPMETFLTNEEKKKQKFEEARRWLNLGGCGMGRIMMEQRKRENEKENQGIDVLRPPRGLIMCGGGTGRRTVEMNNPGVIVYLDPERFRVKNDKGVGESSRSQGGRGEGRKGER</sequence>
<dbReference type="AlphaFoldDB" id="A0A2J6Q5C7"/>
<evidence type="ECO:0000313" key="3">
    <source>
        <dbReference type="Proteomes" id="UP000235672"/>
    </source>
</evidence>
<protein>
    <submittedName>
        <fullName evidence="2">Uncharacterized protein</fullName>
    </submittedName>
</protein>
<gene>
    <name evidence="2" type="ORF">NA56DRAFT_703563</name>
</gene>
<name>A0A2J6Q5C7_9HELO</name>
<organism evidence="2 3">
    <name type="scientific">Hyaloscypha hepaticicola</name>
    <dbReference type="NCBI Taxonomy" id="2082293"/>
    <lineage>
        <taxon>Eukaryota</taxon>
        <taxon>Fungi</taxon>
        <taxon>Dikarya</taxon>
        <taxon>Ascomycota</taxon>
        <taxon>Pezizomycotina</taxon>
        <taxon>Leotiomycetes</taxon>
        <taxon>Helotiales</taxon>
        <taxon>Hyaloscyphaceae</taxon>
        <taxon>Hyaloscypha</taxon>
    </lineage>
</organism>
<dbReference type="Proteomes" id="UP000235672">
    <property type="component" value="Unassembled WGS sequence"/>
</dbReference>
<accession>A0A2J6Q5C7</accession>
<feature type="region of interest" description="Disordered" evidence="1">
    <location>
        <begin position="142"/>
        <end position="165"/>
    </location>
</feature>